<dbReference type="SMART" id="SM00881">
    <property type="entry name" value="CoA_binding"/>
    <property type="match status" value="1"/>
</dbReference>
<dbReference type="RefSeq" id="WP_199389150.1">
    <property type="nucleotide sequence ID" value="NZ_JAEMHL010000004.1"/>
</dbReference>
<evidence type="ECO:0000313" key="2">
    <source>
        <dbReference type="EMBL" id="MBJ6750637.1"/>
    </source>
</evidence>
<sequence>MQVPDIKEILTKYRTVAVVGLSPDAGKPSHEVAAYLKRAGYRIIPVNPAVAEVFGEKSYPTIAEIPEPVEIVDVFRRSEFVPEIVEQAIAKGAKVVWLQEGVVHEDAARRAREAGLEVVMDRCMLKEHVKWVKR</sequence>
<keyword evidence="3" id="KW-1185">Reference proteome</keyword>
<comment type="caution">
    <text evidence="2">The sequence shown here is derived from an EMBL/GenBank/DDBJ whole genome shotgun (WGS) entry which is preliminary data.</text>
</comment>
<dbReference type="PANTHER" id="PTHR33303:SF2">
    <property type="entry name" value="COA-BINDING DOMAIN-CONTAINING PROTEIN"/>
    <property type="match status" value="1"/>
</dbReference>
<dbReference type="Proteomes" id="UP000614714">
    <property type="component" value="Unassembled WGS sequence"/>
</dbReference>
<dbReference type="InterPro" id="IPR036291">
    <property type="entry name" value="NAD(P)-bd_dom_sf"/>
</dbReference>
<dbReference type="PANTHER" id="PTHR33303">
    <property type="entry name" value="CYTOPLASMIC PROTEIN-RELATED"/>
    <property type="match status" value="1"/>
</dbReference>
<dbReference type="Pfam" id="PF13380">
    <property type="entry name" value="CoA_binding_2"/>
    <property type="match status" value="1"/>
</dbReference>
<evidence type="ECO:0000259" key="1">
    <source>
        <dbReference type="SMART" id="SM00881"/>
    </source>
</evidence>
<name>A0ABS0YED1_9BACT</name>
<proteinExistence type="predicted"/>
<accession>A0ABS0YED1</accession>
<dbReference type="EMBL" id="JAEMHL010000004">
    <property type="protein sequence ID" value="MBJ6750637.1"/>
    <property type="molecule type" value="Genomic_DNA"/>
</dbReference>
<evidence type="ECO:0000313" key="3">
    <source>
        <dbReference type="Proteomes" id="UP000614714"/>
    </source>
</evidence>
<gene>
    <name evidence="2" type="ORF">JFN91_10445</name>
</gene>
<dbReference type="SUPFAM" id="SSF51735">
    <property type="entry name" value="NAD(P)-binding Rossmann-fold domains"/>
    <property type="match status" value="1"/>
</dbReference>
<dbReference type="InterPro" id="IPR003781">
    <property type="entry name" value="CoA-bd"/>
</dbReference>
<reference evidence="2 3" key="1">
    <citation type="submission" date="2020-12" db="EMBL/GenBank/DDBJ databases">
        <title>Geomonas sp. Red421, isolated from paddy soil.</title>
        <authorList>
            <person name="Xu Z."/>
            <person name="Zhang Z."/>
            <person name="Masuda Y."/>
            <person name="Itoh H."/>
            <person name="Senoo K."/>
        </authorList>
    </citation>
    <scope>NUCLEOTIDE SEQUENCE [LARGE SCALE GENOMIC DNA]</scope>
    <source>
        <strain evidence="2 3">Red421</strain>
    </source>
</reference>
<feature type="domain" description="CoA-binding" evidence="1">
    <location>
        <begin position="9"/>
        <end position="102"/>
    </location>
</feature>
<dbReference type="Gene3D" id="3.40.50.720">
    <property type="entry name" value="NAD(P)-binding Rossmann-like Domain"/>
    <property type="match status" value="1"/>
</dbReference>
<protein>
    <submittedName>
        <fullName evidence="2">CoA-binding protein</fullName>
    </submittedName>
</protein>
<organism evidence="2 3">
    <name type="scientific">Geomonas anaerohicana</name>
    <dbReference type="NCBI Taxonomy" id="2798583"/>
    <lineage>
        <taxon>Bacteria</taxon>
        <taxon>Pseudomonadati</taxon>
        <taxon>Thermodesulfobacteriota</taxon>
        <taxon>Desulfuromonadia</taxon>
        <taxon>Geobacterales</taxon>
        <taxon>Geobacteraceae</taxon>
        <taxon>Geomonas</taxon>
    </lineage>
</organism>